<feature type="region of interest" description="Disordered" evidence="1">
    <location>
        <begin position="154"/>
        <end position="200"/>
    </location>
</feature>
<evidence type="ECO:0000313" key="3">
    <source>
        <dbReference type="Proteomes" id="UP000813461"/>
    </source>
</evidence>
<feature type="compositionally biased region" description="Basic and acidic residues" evidence="1">
    <location>
        <begin position="450"/>
        <end position="463"/>
    </location>
</feature>
<name>A0A8K0VZ88_9PLEO</name>
<feature type="region of interest" description="Disordered" evidence="1">
    <location>
        <begin position="448"/>
        <end position="565"/>
    </location>
</feature>
<dbReference type="InterPro" id="IPR032710">
    <property type="entry name" value="NTF2-like_dom_sf"/>
</dbReference>
<feature type="compositionally biased region" description="Basic and acidic residues" evidence="1">
    <location>
        <begin position="305"/>
        <end position="319"/>
    </location>
</feature>
<feature type="compositionally biased region" description="Low complexity" evidence="1">
    <location>
        <begin position="467"/>
        <end position="477"/>
    </location>
</feature>
<dbReference type="AlphaFoldDB" id="A0A8K0VZ88"/>
<keyword evidence="3" id="KW-1185">Reference proteome</keyword>
<accession>A0A8K0VZ88</accession>
<proteinExistence type="predicted"/>
<organism evidence="2 3">
    <name type="scientific">Paraphoma chrysanthemicola</name>
    <dbReference type="NCBI Taxonomy" id="798071"/>
    <lineage>
        <taxon>Eukaryota</taxon>
        <taxon>Fungi</taxon>
        <taxon>Dikarya</taxon>
        <taxon>Ascomycota</taxon>
        <taxon>Pezizomycotina</taxon>
        <taxon>Dothideomycetes</taxon>
        <taxon>Pleosporomycetidae</taxon>
        <taxon>Pleosporales</taxon>
        <taxon>Pleosporineae</taxon>
        <taxon>Phaeosphaeriaceae</taxon>
        <taxon>Paraphoma</taxon>
    </lineage>
</organism>
<comment type="caution">
    <text evidence="2">The sequence shown here is derived from an EMBL/GenBank/DDBJ whole genome shotgun (WGS) entry which is preliminary data.</text>
</comment>
<dbReference type="EMBL" id="JAGMVJ010000010">
    <property type="protein sequence ID" value="KAH7087208.1"/>
    <property type="molecule type" value="Genomic_DNA"/>
</dbReference>
<feature type="region of interest" description="Disordered" evidence="1">
    <location>
        <begin position="214"/>
        <end position="267"/>
    </location>
</feature>
<evidence type="ECO:0000256" key="1">
    <source>
        <dbReference type="SAM" id="MobiDB-lite"/>
    </source>
</evidence>
<sequence length="565" mass="61574">MSLRDRYQAFLANPSSGALAANASLHYITTLTSIQDATAIIKHLAVQEKLLKKKSQKIVDAVEGRSAISVDVDTTLEFQNGGGAYLPGLDDNFVADRTVTFPMVHTVHFDPAGKISQVRLYWDQGALLKQIDVIGARSRNWPIRDSKEQSRLVASSAAAIAQPESAPSTRPSTASRGPDDVSISSRSRGSTNNAMNDPHASLSLFQPRSIDEEDAHAAHPTAARVQSAKPPPREYSELFVGENSGSPSPSPQKIPVKAGSGKNFRNNRLFEDVDEDELAAVKGPGVKTNPKKYDHFTFGDNADDDTPKVRNTARPETKAKGQANWNFEDFATPNKVKTKTQPQAVRHFGWSDDEVGPFYQPETLEEETSPVRRPIVHKARPDQDAQFEFVDDGTPDGQRKIQSTKGRIGNKGMGLYQDHVMGTTAGDADDAPYDDDIKRPLSDVTQAIKNENRKKDFGAHWDMTDESPAAAKNSAPKKQVDDTHKATKTNWSLYQNSPDSREGINIAGNGMGGRKGAEAAWSLFDESPGKKENKNGNGQAATSRGIRTEGDGMGGKKGAESFWDF</sequence>
<feature type="region of interest" description="Disordered" evidence="1">
    <location>
        <begin position="281"/>
        <end position="413"/>
    </location>
</feature>
<feature type="compositionally biased region" description="Polar residues" evidence="1">
    <location>
        <begin position="182"/>
        <end position="195"/>
    </location>
</feature>
<dbReference type="OrthoDB" id="1162399at2759"/>
<dbReference type="Proteomes" id="UP000813461">
    <property type="component" value="Unassembled WGS sequence"/>
</dbReference>
<feature type="compositionally biased region" description="Polar residues" evidence="1">
    <location>
        <begin position="165"/>
        <end position="175"/>
    </location>
</feature>
<gene>
    <name evidence="2" type="ORF">FB567DRAFT_527194</name>
</gene>
<evidence type="ECO:0000313" key="2">
    <source>
        <dbReference type="EMBL" id="KAH7087208.1"/>
    </source>
</evidence>
<reference evidence="2" key="1">
    <citation type="journal article" date="2021" name="Nat. Commun.">
        <title>Genetic determinants of endophytism in the Arabidopsis root mycobiome.</title>
        <authorList>
            <person name="Mesny F."/>
            <person name="Miyauchi S."/>
            <person name="Thiergart T."/>
            <person name="Pickel B."/>
            <person name="Atanasova L."/>
            <person name="Karlsson M."/>
            <person name="Huettel B."/>
            <person name="Barry K.W."/>
            <person name="Haridas S."/>
            <person name="Chen C."/>
            <person name="Bauer D."/>
            <person name="Andreopoulos W."/>
            <person name="Pangilinan J."/>
            <person name="LaButti K."/>
            <person name="Riley R."/>
            <person name="Lipzen A."/>
            <person name="Clum A."/>
            <person name="Drula E."/>
            <person name="Henrissat B."/>
            <person name="Kohler A."/>
            <person name="Grigoriev I.V."/>
            <person name="Martin F.M."/>
            <person name="Hacquard S."/>
        </authorList>
    </citation>
    <scope>NUCLEOTIDE SEQUENCE</scope>
    <source>
        <strain evidence="2">MPI-SDFR-AT-0120</strain>
    </source>
</reference>
<protein>
    <submittedName>
        <fullName evidence="2">Uncharacterized protein</fullName>
    </submittedName>
</protein>
<dbReference type="SUPFAM" id="SSF54427">
    <property type="entry name" value="NTF2-like"/>
    <property type="match status" value="1"/>
</dbReference>
<feature type="compositionally biased region" description="Polar residues" evidence="1">
    <location>
        <begin position="488"/>
        <end position="498"/>
    </location>
</feature>